<dbReference type="EMBL" id="CP007711">
    <property type="protein sequence ID" value="AIV03592.1"/>
    <property type="molecule type" value="Genomic_DNA"/>
</dbReference>
<dbReference type="HOGENOM" id="CLU_1438669_0_0_14"/>
<keyword evidence="3" id="KW-1185">Reference proteome</keyword>
<gene>
    <name evidence="2" type="ORF">MGM1_2100</name>
</gene>
<keyword evidence="1" id="KW-0812">Transmembrane</keyword>
<keyword evidence="1" id="KW-0472">Membrane</keyword>
<dbReference type="Proteomes" id="UP000030066">
    <property type="component" value="Chromosome"/>
</dbReference>
<name>A0A097SSL8_9BACT</name>
<dbReference type="KEGG" id="mgj:MGM1_2100"/>
<feature type="transmembrane region" description="Helical" evidence="1">
    <location>
        <begin position="50"/>
        <end position="68"/>
    </location>
</feature>
<evidence type="ECO:0000313" key="3">
    <source>
        <dbReference type="Proteomes" id="UP000030066"/>
    </source>
</evidence>
<evidence type="ECO:0000256" key="1">
    <source>
        <dbReference type="SAM" id="Phobius"/>
    </source>
</evidence>
<feature type="transmembrane region" description="Helical" evidence="1">
    <location>
        <begin position="89"/>
        <end position="111"/>
    </location>
</feature>
<sequence>MNPNVRPKIKGKFELELGAGGLFSIQLAVTLVPKMSWVNFALYWSFVPHGIWKLIFWLEVSFLIKLFPRVNLLNCSSFQLKVIVPILSQLANAVSPILVTLLGILILFSAIHSLKAFGPIWVKPLGIAMVFNEQQLKKACAPIVVNWLSLSKLTIVNEVQLSKALPPILVTLLGILILVNELQPIKAQ</sequence>
<dbReference type="AlphaFoldDB" id="A0A097SSL8"/>
<proteinExistence type="predicted"/>
<reference evidence="2 3" key="1">
    <citation type="journal article" date="2014" name="PLoS ONE">
        <title>An emerging Mycoplasma associated with trichomoniasis, vaginal infection and disease.</title>
        <authorList>
            <consortium name="Vaginal Microbiome Consortium"/>
            <person name="Fettweis J.M."/>
            <person name="Serrano M.G."/>
            <person name="Huang B."/>
            <person name="Brooks J.P."/>
            <person name="Glascock A.L."/>
            <person name="Sheth N.U."/>
            <person name="Strauss J.F.III."/>
            <person name="Jefferson K.K."/>
            <person name="Buck G.A."/>
        </authorList>
    </citation>
    <scope>NUCLEOTIDE SEQUENCE [LARGE SCALE GENOMIC DNA]</scope>
    <source>
        <strain evidence="2 3">VCU_M1</strain>
    </source>
</reference>
<evidence type="ECO:0000313" key="2">
    <source>
        <dbReference type="EMBL" id="AIV03592.1"/>
    </source>
</evidence>
<keyword evidence="1" id="KW-1133">Transmembrane helix</keyword>
<feature type="transmembrane region" description="Helical" evidence="1">
    <location>
        <begin position="21"/>
        <end position="44"/>
    </location>
</feature>
<organism evidence="2 3">
    <name type="scientific">Candidatus Malacoplasma girerdii</name>
    <dbReference type="NCBI Taxonomy" id="1318617"/>
    <lineage>
        <taxon>Bacteria</taxon>
        <taxon>Bacillati</taxon>
        <taxon>Mycoplasmatota</taxon>
        <taxon>Mycoplasmoidales</taxon>
        <taxon>Mycoplasmoidaceae</taxon>
        <taxon>Malacoplasma</taxon>
    </lineage>
</organism>
<accession>A0A097SSL8</accession>
<protein>
    <submittedName>
        <fullName evidence="2">Uncharacterized protein</fullName>
    </submittedName>
</protein>